<evidence type="ECO:0000256" key="1">
    <source>
        <dbReference type="SAM" id="MobiDB-lite"/>
    </source>
</evidence>
<dbReference type="Proteomes" id="UP000601435">
    <property type="component" value="Unassembled WGS sequence"/>
</dbReference>
<accession>A0A812VZ06</accession>
<evidence type="ECO:0008006" key="4">
    <source>
        <dbReference type="Google" id="ProtNLM"/>
    </source>
</evidence>
<proteinExistence type="predicted"/>
<reference evidence="2" key="1">
    <citation type="submission" date="2021-02" db="EMBL/GenBank/DDBJ databases">
        <authorList>
            <person name="Dougan E. K."/>
            <person name="Rhodes N."/>
            <person name="Thang M."/>
            <person name="Chan C."/>
        </authorList>
    </citation>
    <scope>NUCLEOTIDE SEQUENCE</scope>
</reference>
<name>A0A812VZ06_9DINO</name>
<organism evidence="2 3">
    <name type="scientific">Symbiodinium necroappetens</name>
    <dbReference type="NCBI Taxonomy" id="1628268"/>
    <lineage>
        <taxon>Eukaryota</taxon>
        <taxon>Sar</taxon>
        <taxon>Alveolata</taxon>
        <taxon>Dinophyceae</taxon>
        <taxon>Suessiales</taxon>
        <taxon>Symbiodiniaceae</taxon>
        <taxon>Symbiodinium</taxon>
    </lineage>
</organism>
<feature type="region of interest" description="Disordered" evidence="1">
    <location>
        <begin position="1"/>
        <end position="32"/>
    </location>
</feature>
<evidence type="ECO:0000313" key="2">
    <source>
        <dbReference type="EMBL" id="CAE7663983.1"/>
    </source>
</evidence>
<protein>
    <recommendedName>
        <fullName evidence="4">C3H1-type domain-containing protein</fullName>
    </recommendedName>
</protein>
<sequence>MEVPHSPSSSTMEMEPSFAASTTSTNSTTHSSSGECNPCIFFASSAGCHKHESCSFCHLHPARKDGPARRARKQTRDKYKSQVMQLLAGSREDMQSQQEQLQKLAKGNWYVRAYILACLNGHEL</sequence>
<evidence type="ECO:0000313" key="3">
    <source>
        <dbReference type="Proteomes" id="UP000601435"/>
    </source>
</evidence>
<dbReference type="EMBL" id="CAJNJA010032130">
    <property type="protein sequence ID" value="CAE7663983.1"/>
    <property type="molecule type" value="Genomic_DNA"/>
</dbReference>
<comment type="caution">
    <text evidence="2">The sequence shown here is derived from an EMBL/GenBank/DDBJ whole genome shotgun (WGS) entry which is preliminary data.</text>
</comment>
<dbReference type="OrthoDB" id="430201at2759"/>
<keyword evidence="3" id="KW-1185">Reference proteome</keyword>
<gene>
    <name evidence="2" type="ORF">SNEC2469_LOCUS18930</name>
</gene>
<feature type="non-terminal residue" evidence="2">
    <location>
        <position position="124"/>
    </location>
</feature>
<dbReference type="AlphaFoldDB" id="A0A812VZ06"/>